<evidence type="ECO:0000313" key="6">
    <source>
        <dbReference type="Proteomes" id="UP000006633"/>
    </source>
</evidence>
<dbReference type="Proteomes" id="UP000006633">
    <property type="component" value="Chromosome"/>
</dbReference>
<keyword evidence="3" id="KW-0804">Transcription</keyword>
<dbReference type="EMBL" id="CP002026">
    <property type="protein sequence ID" value="ADH88303.1"/>
    <property type="molecule type" value="Genomic_DNA"/>
</dbReference>
<proteinExistence type="predicted"/>
<evidence type="ECO:0000313" key="5">
    <source>
        <dbReference type="EMBL" id="ADH88303.1"/>
    </source>
</evidence>
<organism evidence="5 6">
    <name type="scientific">Ancylobacter novellus (strain ATCC 8093 / DSM 506 / JCM 20403 / CCM 1077 / IAM 12100 / NBRC 12443 / NCIMB 10456)</name>
    <name type="common">Starkeya novella</name>
    <dbReference type="NCBI Taxonomy" id="639283"/>
    <lineage>
        <taxon>Bacteria</taxon>
        <taxon>Pseudomonadati</taxon>
        <taxon>Pseudomonadota</taxon>
        <taxon>Alphaproteobacteria</taxon>
        <taxon>Hyphomicrobiales</taxon>
        <taxon>Xanthobacteraceae</taxon>
        <taxon>Ancylobacter</taxon>
    </lineage>
</organism>
<dbReference type="PANTHER" id="PTHR43132">
    <property type="entry name" value="ARSENICAL RESISTANCE OPERON REPRESSOR ARSR-RELATED"/>
    <property type="match status" value="1"/>
</dbReference>
<sequence>MTETLAPVSDAVAMKAKVDEASAFLKTLANPDRLLVACALVDGEHSVRELEDMLGIRQPGLSQQLAGLRAAGLIIGRKEGKQVFYRLADPRVETFITTMHALFCAPGAPTANVRETLS</sequence>
<protein>
    <submittedName>
        <fullName evidence="5">Transcriptional regulator, ArsR family</fullName>
    </submittedName>
</protein>
<dbReference type="GO" id="GO:0003677">
    <property type="term" value="F:DNA binding"/>
    <property type="evidence" value="ECO:0007669"/>
    <property type="project" value="UniProtKB-KW"/>
</dbReference>
<dbReference type="KEGG" id="sno:Snov_0981"/>
<dbReference type="SMART" id="SM00418">
    <property type="entry name" value="HTH_ARSR"/>
    <property type="match status" value="1"/>
</dbReference>
<dbReference type="InterPro" id="IPR036390">
    <property type="entry name" value="WH_DNA-bd_sf"/>
</dbReference>
<dbReference type="PRINTS" id="PR00778">
    <property type="entry name" value="HTHARSR"/>
</dbReference>
<dbReference type="PROSITE" id="PS50987">
    <property type="entry name" value="HTH_ARSR_2"/>
    <property type="match status" value="1"/>
</dbReference>
<dbReference type="InterPro" id="IPR051011">
    <property type="entry name" value="Metal_resp_trans_reg"/>
</dbReference>
<feature type="domain" description="HTH arsR-type" evidence="4">
    <location>
        <begin position="13"/>
        <end position="107"/>
    </location>
</feature>
<dbReference type="STRING" id="639283.Snov_0981"/>
<evidence type="ECO:0000256" key="1">
    <source>
        <dbReference type="ARBA" id="ARBA00023015"/>
    </source>
</evidence>
<keyword evidence="2" id="KW-0238">DNA-binding</keyword>
<evidence type="ECO:0000259" key="4">
    <source>
        <dbReference type="PROSITE" id="PS50987"/>
    </source>
</evidence>
<dbReference type="Pfam" id="PF01022">
    <property type="entry name" value="HTH_5"/>
    <property type="match status" value="1"/>
</dbReference>
<accession>D7A6S9</accession>
<keyword evidence="6" id="KW-1185">Reference proteome</keyword>
<dbReference type="Gene3D" id="1.10.10.10">
    <property type="entry name" value="Winged helix-like DNA-binding domain superfamily/Winged helix DNA-binding domain"/>
    <property type="match status" value="1"/>
</dbReference>
<dbReference type="NCBIfam" id="NF033788">
    <property type="entry name" value="HTH_metalloreg"/>
    <property type="match status" value="1"/>
</dbReference>
<gene>
    <name evidence="5" type="ordered locus">Snov_0981</name>
</gene>
<dbReference type="GO" id="GO:0003700">
    <property type="term" value="F:DNA-binding transcription factor activity"/>
    <property type="evidence" value="ECO:0007669"/>
    <property type="project" value="InterPro"/>
</dbReference>
<evidence type="ECO:0000256" key="2">
    <source>
        <dbReference type="ARBA" id="ARBA00023125"/>
    </source>
</evidence>
<keyword evidence="1" id="KW-0805">Transcription regulation</keyword>
<dbReference type="SUPFAM" id="SSF46785">
    <property type="entry name" value="Winged helix' DNA-binding domain"/>
    <property type="match status" value="1"/>
</dbReference>
<reference evidence="5 6" key="1">
    <citation type="journal article" date="2012" name="Stand. Genomic Sci.">
        <title>Complete genome sequence of the facultatively chemolithoautotrophic and methylotrophic alpha Proteobacterium Starkeya novella type strain (ATCC 8093(T)).</title>
        <authorList>
            <person name="Kappler U."/>
            <person name="Davenport K."/>
            <person name="Beatson S."/>
            <person name="Lucas S."/>
            <person name="Lapidus A."/>
            <person name="Copeland A."/>
            <person name="Berry K.W."/>
            <person name="Glavina Del Rio T."/>
            <person name="Hammon N."/>
            <person name="Dalin E."/>
            <person name="Tice H."/>
            <person name="Pitluck S."/>
            <person name="Richardson P."/>
            <person name="Bruce D."/>
            <person name="Goodwin L.A."/>
            <person name="Han C."/>
            <person name="Tapia R."/>
            <person name="Detter J.C."/>
            <person name="Chang Y.J."/>
            <person name="Jeffries C.D."/>
            <person name="Land M."/>
            <person name="Hauser L."/>
            <person name="Kyrpides N.C."/>
            <person name="Goker M."/>
            <person name="Ivanova N."/>
            <person name="Klenk H.P."/>
            <person name="Woyke T."/>
        </authorList>
    </citation>
    <scope>NUCLEOTIDE SEQUENCE [LARGE SCALE GENOMIC DNA]</scope>
    <source>
        <strain evidence="6">ATCC 8093 / DSM 506 / JCM 20403 / CCM 1077 / IAM 12100 / NBRC 12443 / NCIMB 10456</strain>
    </source>
</reference>
<dbReference type="CDD" id="cd00090">
    <property type="entry name" value="HTH_ARSR"/>
    <property type="match status" value="1"/>
</dbReference>
<dbReference type="InterPro" id="IPR036388">
    <property type="entry name" value="WH-like_DNA-bd_sf"/>
</dbReference>
<dbReference type="RefSeq" id="WP_013165808.1">
    <property type="nucleotide sequence ID" value="NC_014217.1"/>
</dbReference>
<dbReference type="AlphaFoldDB" id="D7A6S9"/>
<dbReference type="PANTHER" id="PTHR43132:SF2">
    <property type="entry name" value="ARSENICAL RESISTANCE OPERON REPRESSOR ARSR-RELATED"/>
    <property type="match status" value="1"/>
</dbReference>
<dbReference type="HOGENOM" id="CLU_097806_6_4_5"/>
<evidence type="ECO:0000256" key="3">
    <source>
        <dbReference type="ARBA" id="ARBA00023163"/>
    </source>
</evidence>
<dbReference type="InterPro" id="IPR001845">
    <property type="entry name" value="HTH_ArsR_DNA-bd_dom"/>
</dbReference>
<name>D7A6S9_ANCN5</name>
<dbReference type="eggNOG" id="COG0640">
    <property type="taxonomic scope" value="Bacteria"/>
</dbReference>
<dbReference type="InterPro" id="IPR011991">
    <property type="entry name" value="ArsR-like_HTH"/>
</dbReference>